<dbReference type="Proteomes" id="UP000032439">
    <property type="component" value="Unassembled WGS sequence"/>
</dbReference>
<dbReference type="AlphaFoldDB" id="A0A0D7E593"/>
<evidence type="ECO:0000313" key="3">
    <source>
        <dbReference type="Proteomes" id="UP000032439"/>
    </source>
</evidence>
<protein>
    <recommendedName>
        <fullName evidence="1">TniQ domain-containing protein</fullName>
    </recommendedName>
</protein>
<name>A0A0D7E593_STUST</name>
<dbReference type="Pfam" id="PF06527">
    <property type="entry name" value="TniQ"/>
    <property type="match status" value="1"/>
</dbReference>
<dbReference type="RefSeq" id="WP_044315235.1">
    <property type="nucleotide sequence ID" value="NZ_JBITTV010000015.1"/>
</dbReference>
<feature type="domain" description="TniQ" evidence="1">
    <location>
        <begin position="4"/>
        <end position="120"/>
    </location>
</feature>
<sequence>MMQIHLDPFIDEALHSYLLRLAQGYGLESSKQLLRAVNLKPRLCYDQEQLCALGKEFGLSHDVLTAMNVSHAAKAPVFNIKYQRSASSPICPCCIRETPYVKATWDHELITACPKHGVLLMDECTRCSEPITRDRKSITHCLHCNFSFADTKASSAEDFDLAISALIAGADCAARALLPDALQCGNPPLDIAAFLTFLASHIQPSPLPVRTGREPRPKTLQESRAVLMRIWSVLGQWPTPIEAFIEARIREGEGRSVHQRVGRWLAVFQTQFDQEVYGFFAQVVGRGLASNFDGRLGPVMRARMFGADSIDALQWFSATEAARRLGVAPDILANLVITQQVPGEVRLEGQNRIIAIHRSTLDQIATQRAAYLSATEARQRLNVSKVFFERFVQAGGLRRYKRNERPLLVAGEFRVEDVDQLIQQLAGSVRKKPSTVQLIGIQDISAKHGISNSQIVSVLQDILQGLVPPVAHVSSIAGLAGLQFDKAEIAKRVRDNEPDVALSVDDLARVSGWKAGVIKKWIQGEYLQAVEERYGKAKRDVVPVSALIQFLLTYSPTAELSKQLNTKTQYMMQSWRPARIETLIPPQDAGGGQRGLLVRTADLARAAQLRQPTIAELAEQWEASSC</sequence>
<reference evidence="2 3" key="1">
    <citation type="submission" date="2014-11" db="EMBL/GenBank/DDBJ databases">
        <title>Genomics and ecophysiology of heterotrophic nitrogen fixing bacteria isolated from estuarine surface water.</title>
        <authorList>
            <person name="Bentzon-Tilia M."/>
            <person name="Severin I."/>
            <person name="Hansen L.H."/>
            <person name="Riemann L."/>
        </authorList>
    </citation>
    <scope>NUCLEOTIDE SEQUENCE [LARGE SCALE GENOMIC DNA]</scope>
    <source>
        <strain evidence="2 3">BAL361</strain>
    </source>
</reference>
<proteinExistence type="predicted"/>
<dbReference type="InterPro" id="IPR009492">
    <property type="entry name" value="TniQ"/>
</dbReference>
<accession>A0A0D7E593</accession>
<comment type="caution">
    <text evidence="2">The sequence shown here is derived from an EMBL/GenBank/DDBJ whole genome shotgun (WGS) entry which is preliminary data.</text>
</comment>
<organism evidence="2 3">
    <name type="scientific">Stutzerimonas stutzeri</name>
    <name type="common">Pseudomonas stutzeri</name>
    <dbReference type="NCBI Taxonomy" id="316"/>
    <lineage>
        <taxon>Bacteria</taxon>
        <taxon>Pseudomonadati</taxon>
        <taxon>Pseudomonadota</taxon>
        <taxon>Gammaproteobacteria</taxon>
        <taxon>Pseudomonadales</taxon>
        <taxon>Pseudomonadaceae</taxon>
        <taxon>Stutzerimonas</taxon>
    </lineage>
</organism>
<evidence type="ECO:0000259" key="1">
    <source>
        <dbReference type="Pfam" id="PF06527"/>
    </source>
</evidence>
<dbReference type="EMBL" id="JXXD01000115">
    <property type="protein sequence ID" value="KIZ35605.1"/>
    <property type="molecule type" value="Genomic_DNA"/>
</dbReference>
<dbReference type="PATRIC" id="fig|316.110.peg.283"/>
<gene>
    <name evidence="2" type="ORF">LO50_12735</name>
</gene>
<evidence type="ECO:0000313" key="2">
    <source>
        <dbReference type="EMBL" id="KIZ35605.1"/>
    </source>
</evidence>